<gene>
    <name evidence="9" type="ORF">MANY_23420</name>
</gene>
<dbReference type="Gene3D" id="1.20.1640.10">
    <property type="entry name" value="Multidrug efflux transporter AcrB transmembrane domain"/>
    <property type="match status" value="2"/>
</dbReference>
<accession>A0A6N4W8F5</accession>
<dbReference type="FunFam" id="1.20.1640.10:FF:000020">
    <property type="entry name" value="Transmembrane transport protein MmpL10"/>
    <property type="match status" value="1"/>
</dbReference>
<feature type="transmembrane region" description="Helical" evidence="7">
    <location>
        <begin position="382"/>
        <end position="404"/>
    </location>
</feature>
<dbReference type="InterPro" id="IPR050545">
    <property type="entry name" value="Mycobact_MmpL"/>
</dbReference>
<comment type="similarity">
    <text evidence="2">Belongs to the resistance-nodulation-cell division (RND) (TC 2.A.6) family. MmpL subfamily.</text>
</comment>
<evidence type="ECO:0000256" key="5">
    <source>
        <dbReference type="ARBA" id="ARBA00022989"/>
    </source>
</evidence>
<dbReference type="SUPFAM" id="SSF82866">
    <property type="entry name" value="Multidrug efflux transporter AcrB transmembrane domain"/>
    <property type="match status" value="2"/>
</dbReference>
<keyword evidence="3" id="KW-1003">Cell membrane</keyword>
<evidence type="ECO:0000259" key="8">
    <source>
        <dbReference type="Pfam" id="PF03176"/>
    </source>
</evidence>
<keyword evidence="6 7" id="KW-0472">Membrane</keyword>
<dbReference type="EMBL" id="AP022620">
    <property type="protein sequence ID" value="BBZ77005.1"/>
    <property type="molecule type" value="Genomic_DNA"/>
</dbReference>
<dbReference type="RefSeq" id="WP_163804382.1">
    <property type="nucleotide sequence ID" value="NZ_AP022620.1"/>
</dbReference>
<keyword evidence="4 7" id="KW-0812">Transmembrane</keyword>
<keyword evidence="10" id="KW-1185">Reference proteome</keyword>
<feature type="domain" description="Membrane transport protein MMPL" evidence="8">
    <location>
        <begin position="61"/>
        <end position="389"/>
    </location>
</feature>
<evidence type="ECO:0000256" key="6">
    <source>
        <dbReference type="ARBA" id="ARBA00023136"/>
    </source>
</evidence>
<dbReference type="GO" id="GO:0005886">
    <property type="term" value="C:plasma membrane"/>
    <property type="evidence" value="ECO:0007669"/>
    <property type="project" value="UniProtKB-SubCell"/>
</dbReference>
<dbReference type="KEGG" id="many:MANY_23420"/>
<comment type="subcellular location">
    <subcellularLocation>
        <location evidence="1">Cell membrane</location>
        <topology evidence="1">Multi-pass membrane protein</topology>
    </subcellularLocation>
</comment>
<reference evidence="9 10" key="1">
    <citation type="journal article" date="2019" name="Emerg. Microbes Infect.">
        <title>Comprehensive subspecies identification of 175 nontuberculous mycobacteria species based on 7547 genomic profiles.</title>
        <authorList>
            <person name="Matsumoto Y."/>
            <person name="Kinjo T."/>
            <person name="Motooka D."/>
            <person name="Nabeya D."/>
            <person name="Jung N."/>
            <person name="Uechi K."/>
            <person name="Horii T."/>
            <person name="Iida T."/>
            <person name="Fujita J."/>
            <person name="Nakamura S."/>
        </authorList>
    </citation>
    <scope>NUCLEOTIDE SEQUENCE [LARGE SCALE GENOMIC DNA]</scope>
    <source>
        <strain evidence="9 10">JCM 30275</strain>
    </source>
</reference>
<feature type="transmembrane region" description="Helical" evidence="7">
    <location>
        <begin position="873"/>
        <end position="892"/>
    </location>
</feature>
<dbReference type="FunFam" id="1.20.1640.10:FF:000018">
    <property type="entry name" value="Transmembrane transport protein MmpL10"/>
    <property type="match status" value="1"/>
</dbReference>
<evidence type="ECO:0000256" key="3">
    <source>
        <dbReference type="ARBA" id="ARBA00022475"/>
    </source>
</evidence>
<dbReference type="InterPro" id="IPR004707">
    <property type="entry name" value="MmpL_fam"/>
</dbReference>
<feature type="transmembrane region" description="Helical" evidence="7">
    <location>
        <begin position="28"/>
        <end position="50"/>
    </location>
</feature>
<dbReference type="Proteomes" id="UP000467249">
    <property type="component" value="Chromosome"/>
</dbReference>
<feature type="transmembrane region" description="Helical" evidence="7">
    <location>
        <begin position="797"/>
        <end position="823"/>
    </location>
</feature>
<evidence type="ECO:0000256" key="4">
    <source>
        <dbReference type="ARBA" id="ARBA00022692"/>
    </source>
</evidence>
<feature type="transmembrane region" description="Helical" evidence="7">
    <location>
        <begin position="772"/>
        <end position="790"/>
    </location>
</feature>
<dbReference type="InterPro" id="IPR004869">
    <property type="entry name" value="MMPL_dom"/>
</dbReference>
<feature type="transmembrane region" description="Helical" evidence="7">
    <location>
        <begin position="260"/>
        <end position="282"/>
    </location>
</feature>
<feature type="transmembrane region" description="Helical" evidence="7">
    <location>
        <begin position="829"/>
        <end position="852"/>
    </location>
</feature>
<evidence type="ECO:0000256" key="2">
    <source>
        <dbReference type="ARBA" id="ARBA00010157"/>
    </source>
</evidence>
<name>A0A6N4W8F5_9MYCO</name>
<protein>
    <submittedName>
        <fullName evidence="9">Transporter</fullName>
    </submittedName>
</protein>
<feature type="transmembrane region" description="Helical" evidence="7">
    <location>
        <begin position="898"/>
        <end position="917"/>
    </location>
</feature>
<proteinExistence type="inferred from homology"/>
<dbReference type="AlphaFoldDB" id="A0A6N4W8F5"/>
<dbReference type="PANTHER" id="PTHR33406">
    <property type="entry name" value="MEMBRANE PROTEIN MJ1562-RELATED"/>
    <property type="match status" value="1"/>
</dbReference>
<feature type="transmembrane region" description="Helical" evidence="7">
    <location>
        <begin position="332"/>
        <end position="361"/>
    </location>
</feature>
<feature type="transmembrane region" description="Helical" evidence="7">
    <location>
        <begin position="303"/>
        <end position="326"/>
    </location>
</feature>
<evidence type="ECO:0000256" key="1">
    <source>
        <dbReference type="ARBA" id="ARBA00004651"/>
    </source>
</evidence>
<organism evidence="9 10">
    <name type="scientific">Mycolicibacterium anyangense</name>
    <dbReference type="NCBI Taxonomy" id="1431246"/>
    <lineage>
        <taxon>Bacteria</taxon>
        <taxon>Bacillati</taxon>
        <taxon>Actinomycetota</taxon>
        <taxon>Actinomycetes</taxon>
        <taxon>Mycobacteriales</taxon>
        <taxon>Mycobacteriaceae</taxon>
        <taxon>Mycolicibacterium</taxon>
    </lineage>
</organism>
<dbReference type="PANTHER" id="PTHR33406:SF6">
    <property type="entry name" value="MEMBRANE PROTEIN YDGH-RELATED"/>
    <property type="match status" value="1"/>
</dbReference>
<dbReference type="NCBIfam" id="TIGR00833">
    <property type="entry name" value="actII"/>
    <property type="match status" value="1"/>
</dbReference>
<evidence type="ECO:0000313" key="9">
    <source>
        <dbReference type="EMBL" id="BBZ77005.1"/>
    </source>
</evidence>
<dbReference type="Pfam" id="PF03176">
    <property type="entry name" value="MMPL"/>
    <property type="match status" value="2"/>
</dbReference>
<feature type="domain" description="Membrane transport protein MMPL" evidence="8">
    <location>
        <begin position="621"/>
        <end position="945"/>
    </location>
</feature>
<evidence type="ECO:0000256" key="7">
    <source>
        <dbReference type="SAM" id="Phobius"/>
    </source>
</evidence>
<feature type="transmembrane region" description="Helical" evidence="7">
    <location>
        <begin position="227"/>
        <end position="248"/>
    </location>
</feature>
<evidence type="ECO:0000313" key="10">
    <source>
        <dbReference type="Proteomes" id="UP000467249"/>
    </source>
</evidence>
<feature type="transmembrane region" description="Helical" evidence="7">
    <location>
        <begin position="201"/>
        <end position="220"/>
    </location>
</feature>
<sequence>MPTVQSADDRVGQERPPRPRVARTIRALSIPIVLFWVSFALIATFFGPWLETVGREHSVPLAPQDAPAVQAMQRIGADFKESTSDSFAMLVLEGQQRLGDDVHTYYDTLIRKLKDDPTHVEHVQDLWSDRLTAAGAQSADGKAVYVQLNLAGNQGTTLGQDSIAAVRRIVDQTPPPPGVKAYVTGPAALSSDMQHAGDRSILKMTLIGAVIIFAVLLMVYRSIITVIALLVTVGAELFAARGIVAFLADHDVFSLSTFAVNLLVALAMAAGTDYGIFFFGRYQEARQDGEDRESAYYSTFRGVAPVVLGSGLTIAGAMLCLSFTRLPIFQTIGVPCAIGMVVAVAVAVTLVPATLTVGGRVGLFDPKRKMGVRRWRRVGTAIVRWPAPILVATLAVASLGLIALPGYQTSYNDRLYIPDDIPANVGYAAAQRHFTQARMMPEILMIESDRDMRNPADFLILHKLAKAIFRVPGISRVQGITRPEGTPIEHTSIPFLISLQSASQVQSMKFMRGQVDQMGEMATLMDKQVALLKRMYEFQKQITVTTHKSIELTAQMADVVAQLRDAVAQFDDFFRPIRNYLYWEPHCYNIPMCWSIRSIFDAIDGVNEATEKLQELLPTLSNLDVLQTRLLNEMPRQIAILEQMRDMSKAMHATMSGSLDVIDDTNNDANAMGQAYDAAKDDDTFYLPPEVFDNADFKKAMGSFLSPDGRSARFIISHKGDPATPEGIARTDKIRTAAEEALKTTPLSGATIYLAGTASTFKDFRDGSRYDLLIAGVGALCLIFIIMLVITRSLIAALVIVGTVALSLGSSFGLSVLIWQYIFGIKLHWMVLPMSVIVLLAVGSDYNLLLVARMKEEIAAGINTGIIRAMGSTGKVVTNAGLVFAFTMAAMLASDLQIIGQVGTTIALGLLFDTLVVRSFMTPSIAALLGRWFWWPQIVRPRPASQMLRAYGTRVSVRELLERNEPHPEDAAVTAELPRPVS</sequence>
<keyword evidence="5 7" id="KW-1133">Transmembrane helix</keyword>